<dbReference type="EMBL" id="CP003344">
    <property type="protein sequence ID" value="AGA70286.1"/>
    <property type="molecule type" value="Genomic_DNA"/>
</dbReference>
<evidence type="ECO:0000256" key="3">
    <source>
        <dbReference type="ARBA" id="ARBA00017941"/>
    </source>
</evidence>
<evidence type="ECO:0000313" key="10">
    <source>
        <dbReference type="Proteomes" id="UP000010797"/>
    </source>
</evidence>
<keyword evidence="9" id="KW-0966">Cell projection</keyword>
<dbReference type="InterPro" id="IPR006299">
    <property type="entry name" value="FlgC"/>
</dbReference>
<dbReference type="InterPro" id="IPR001444">
    <property type="entry name" value="Flag_bb_rod_N"/>
</dbReference>
<keyword evidence="9" id="KW-0282">Flagellum</keyword>
<keyword evidence="4 6" id="KW-0975">Bacterial flagellum</keyword>
<evidence type="ECO:0000256" key="4">
    <source>
        <dbReference type="ARBA" id="ARBA00023143"/>
    </source>
</evidence>
<sequence>MSIFGSMDTSASGLTAQRLRLDVISNNIANINTTRTSEATPGGNPIPYRRQVVVFKAREPQFSFAETLNQALQGKQVNPTALTSGLATRSATGNGVDVQAIAGDPAEFRLEYNPDSPDAAQTPEAGVPAGYVRLPNVNIVTEMVDMISASRAYEANVTAMNASKSMMSKALEIGR</sequence>
<comment type="subunit">
    <text evidence="5 6">The basal body constitutes a major portion of the flagellar organelle and consists of four rings (L,P,S, and M) mounted on a central rod. The rod consists of about 26 subunits of FlgG in the distal portion, and FlgB, FlgC and FlgF are thought to build up the proximal portion of the rod with about 6 subunits each.</text>
</comment>
<dbReference type="STRING" id="871963.Desdi_2874"/>
<feature type="domain" description="Flagellar basal body rod protein N-terminal" evidence="7">
    <location>
        <begin position="7"/>
        <end position="35"/>
    </location>
</feature>
<dbReference type="PROSITE" id="PS00588">
    <property type="entry name" value="FLAGELLA_BB_ROD"/>
    <property type="match status" value="1"/>
</dbReference>
<dbReference type="GO" id="GO:0030694">
    <property type="term" value="C:bacterial-type flagellum basal body, rod"/>
    <property type="evidence" value="ECO:0007669"/>
    <property type="project" value="UniProtKB-UniRule"/>
</dbReference>
<accession>L0FCA4</accession>
<name>L0FCA4_DESDL</name>
<dbReference type="OrthoDB" id="9794148at2"/>
<dbReference type="Pfam" id="PF06429">
    <property type="entry name" value="Flg_bbr_C"/>
    <property type="match status" value="1"/>
</dbReference>
<organism evidence="9 10">
    <name type="scientific">Desulfitobacterium dichloroeliminans (strain LMG P-21439 / DCA1)</name>
    <dbReference type="NCBI Taxonomy" id="871963"/>
    <lineage>
        <taxon>Bacteria</taxon>
        <taxon>Bacillati</taxon>
        <taxon>Bacillota</taxon>
        <taxon>Clostridia</taxon>
        <taxon>Eubacteriales</taxon>
        <taxon>Desulfitobacteriaceae</taxon>
        <taxon>Desulfitobacterium</taxon>
    </lineage>
</organism>
<keyword evidence="10" id="KW-1185">Reference proteome</keyword>
<dbReference type="AlphaFoldDB" id="L0FCA4"/>
<gene>
    <name evidence="9" type="ordered locus">Desdi_2874</name>
</gene>
<evidence type="ECO:0000256" key="6">
    <source>
        <dbReference type="RuleBase" id="RU362062"/>
    </source>
</evidence>
<reference evidence="10" key="1">
    <citation type="submission" date="2012-02" db="EMBL/GenBank/DDBJ databases">
        <title>Complete sequence of Desulfitobacterium dichloroeliminans LMG P-21439.</title>
        <authorList>
            <person name="Lucas S."/>
            <person name="Han J."/>
            <person name="Lapidus A."/>
            <person name="Cheng J.-F."/>
            <person name="Goodwin L."/>
            <person name="Pitluck S."/>
            <person name="Peters L."/>
            <person name="Ovchinnikova G."/>
            <person name="Teshima H."/>
            <person name="Detter J.C."/>
            <person name="Han C."/>
            <person name="Tapia R."/>
            <person name="Land M."/>
            <person name="Hauser L."/>
            <person name="Kyrpides N."/>
            <person name="Ivanova N."/>
            <person name="Pagani I."/>
            <person name="Kruse T."/>
            <person name="de Vos W.M."/>
            <person name="Boon N."/>
            <person name="Smidt H."/>
            <person name="Woyke T."/>
        </authorList>
    </citation>
    <scope>NUCLEOTIDE SEQUENCE [LARGE SCALE GENOMIC DNA]</scope>
    <source>
        <strain evidence="10">LMG P-21439 / DCA1</strain>
    </source>
</reference>
<dbReference type="InterPro" id="IPR010930">
    <property type="entry name" value="Flg_bb/hook_C_dom"/>
</dbReference>
<dbReference type="InterPro" id="IPR019776">
    <property type="entry name" value="Flagellar_basal_body_rod_CS"/>
</dbReference>
<keyword evidence="9" id="KW-0969">Cilium</keyword>
<dbReference type="eggNOG" id="COG1558">
    <property type="taxonomic scope" value="Bacteria"/>
</dbReference>
<dbReference type="Pfam" id="PF00460">
    <property type="entry name" value="Flg_bb_rod"/>
    <property type="match status" value="1"/>
</dbReference>
<dbReference type="HOGENOM" id="CLU_123272_0_0_9"/>
<dbReference type="RefSeq" id="WP_015263249.1">
    <property type="nucleotide sequence ID" value="NC_019903.1"/>
</dbReference>
<dbReference type="KEGG" id="ddl:Desdi_2874"/>
<dbReference type="NCBIfam" id="TIGR01395">
    <property type="entry name" value="FlgC"/>
    <property type="match status" value="1"/>
</dbReference>
<evidence type="ECO:0000256" key="5">
    <source>
        <dbReference type="ARBA" id="ARBA00025933"/>
    </source>
</evidence>
<evidence type="ECO:0000256" key="1">
    <source>
        <dbReference type="ARBA" id="ARBA00004117"/>
    </source>
</evidence>
<evidence type="ECO:0000256" key="2">
    <source>
        <dbReference type="ARBA" id="ARBA00009677"/>
    </source>
</evidence>
<dbReference type="PANTHER" id="PTHR30435">
    <property type="entry name" value="FLAGELLAR PROTEIN"/>
    <property type="match status" value="1"/>
</dbReference>
<dbReference type="PANTHER" id="PTHR30435:SF2">
    <property type="entry name" value="FLAGELLAR BASAL-BODY ROD PROTEIN FLGC"/>
    <property type="match status" value="1"/>
</dbReference>
<evidence type="ECO:0000259" key="7">
    <source>
        <dbReference type="Pfam" id="PF00460"/>
    </source>
</evidence>
<evidence type="ECO:0000259" key="8">
    <source>
        <dbReference type="Pfam" id="PF06429"/>
    </source>
</evidence>
<comment type="similarity">
    <text evidence="2">Belongs to the flagella basal body rod proteins family.</text>
</comment>
<dbReference type="Proteomes" id="UP000010797">
    <property type="component" value="Chromosome"/>
</dbReference>
<dbReference type="GO" id="GO:0071978">
    <property type="term" value="P:bacterial-type flagellum-dependent swarming motility"/>
    <property type="evidence" value="ECO:0007669"/>
    <property type="project" value="TreeGrafter"/>
</dbReference>
<evidence type="ECO:0000313" key="9">
    <source>
        <dbReference type="EMBL" id="AGA70286.1"/>
    </source>
</evidence>
<proteinExistence type="inferred from homology"/>
<protein>
    <recommendedName>
        <fullName evidence="3 6">Flagellar basal-body rod protein FlgC</fullName>
    </recommendedName>
</protein>
<feature type="domain" description="Flagellar basal-body/hook protein C-terminal" evidence="8">
    <location>
        <begin position="130"/>
        <end position="172"/>
    </location>
</feature>
<comment type="subcellular location">
    <subcellularLocation>
        <location evidence="1 6">Bacterial flagellum basal body</location>
    </subcellularLocation>
</comment>